<dbReference type="EMBL" id="JACBAE010001405">
    <property type="protein sequence ID" value="KAF7154958.1"/>
    <property type="molecule type" value="Genomic_DNA"/>
</dbReference>
<feature type="domain" description="PPIase cyclophilin-type" evidence="7">
    <location>
        <begin position="6"/>
        <end position="205"/>
    </location>
</feature>
<dbReference type="Pfam" id="PF00160">
    <property type="entry name" value="Pro_isomerase"/>
    <property type="match status" value="1"/>
</dbReference>
<dbReference type="PRINTS" id="PR00153">
    <property type="entry name" value="CSAPPISMRASE"/>
</dbReference>
<evidence type="ECO:0000256" key="5">
    <source>
        <dbReference type="ARBA" id="ARBA00038286"/>
    </source>
</evidence>
<dbReference type="GO" id="GO:0003755">
    <property type="term" value="F:peptidyl-prolyl cis-trans isomerase activity"/>
    <property type="evidence" value="ECO:0007669"/>
    <property type="project" value="UniProtKB-UniRule"/>
</dbReference>
<evidence type="ECO:0000313" key="9">
    <source>
        <dbReference type="EMBL" id="KAF7176195.1"/>
    </source>
</evidence>
<keyword evidence="10" id="KW-1185">Reference proteome</keyword>
<dbReference type="InterPro" id="IPR029000">
    <property type="entry name" value="Cyclophilin-like_dom_sf"/>
</dbReference>
<dbReference type="PANTHER" id="PTHR45625:SF2">
    <property type="entry name" value="PEPTIDYL-PROLYL CIS-TRANS ISOMERASE-LIKE 3"/>
    <property type="match status" value="1"/>
</dbReference>
<keyword evidence="3 6" id="KW-0697">Rotamase</keyword>
<dbReference type="PANTHER" id="PTHR45625">
    <property type="entry name" value="PEPTIDYL-PROLYL CIS-TRANS ISOMERASE-RELATED"/>
    <property type="match status" value="1"/>
</dbReference>
<dbReference type="GO" id="GO:0071013">
    <property type="term" value="C:catalytic step 2 spliceosome"/>
    <property type="evidence" value="ECO:0007669"/>
    <property type="project" value="TreeGrafter"/>
</dbReference>
<dbReference type="InterPro" id="IPR002130">
    <property type="entry name" value="Cyclophilin-type_PPIase_dom"/>
</dbReference>
<name>A0A8H6PI96_9EURO</name>
<dbReference type="EMBL" id="JACBAG010001914">
    <property type="protein sequence ID" value="KAF7176195.1"/>
    <property type="molecule type" value="Genomic_DNA"/>
</dbReference>
<dbReference type="SUPFAM" id="SSF50891">
    <property type="entry name" value="Cyclophilin-like"/>
    <property type="match status" value="1"/>
</dbReference>
<evidence type="ECO:0000256" key="6">
    <source>
        <dbReference type="RuleBase" id="RU363019"/>
    </source>
</evidence>
<accession>A0A8H6PI96</accession>
<reference evidence="8" key="1">
    <citation type="submission" date="2020-06" db="EMBL/GenBank/DDBJ databases">
        <title>Draft genome sequences of strains closely related to Aspergillus parafelis and Aspergillus hiratsukae.</title>
        <authorList>
            <person name="Dos Santos R.A.C."/>
            <person name="Rivero-Menendez O."/>
            <person name="Steenwyk J.L."/>
            <person name="Mead M.E."/>
            <person name="Goldman G.H."/>
            <person name="Alastruey-Izquierdo A."/>
            <person name="Rokas A."/>
        </authorList>
    </citation>
    <scope>NUCLEOTIDE SEQUENCE</scope>
    <source>
        <strain evidence="8">CNM-CM5623</strain>
        <strain evidence="9">CNM-CM7691</strain>
    </source>
</reference>
<dbReference type="AlphaFoldDB" id="A0A8H6PI96"/>
<gene>
    <name evidence="8" type="ORF">CNMCM5623_003216</name>
    <name evidence="9" type="ORF">CNMCM7691_001911</name>
</gene>
<proteinExistence type="inferred from homology"/>
<comment type="similarity">
    <text evidence="5">Belongs to the cyclophilin-type PPIase family. PPIL3 subfamily.</text>
</comment>
<dbReference type="OrthoDB" id="271386at2759"/>
<comment type="function">
    <text evidence="2 6">PPIases accelerate the folding of proteins. It catalyzes the cis-trans isomerization of proline imidic peptide bonds in oligopeptides.</text>
</comment>
<evidence type="ECO:0000256" key="4">
    <source>
        <dbReference type="ARBA" id="ARBA00023235"/>
    </source>
</evidence>
<evidence type="ECO:0000313" key="8">
    <source>
        <dbReference type="EMBL" id="KAF7154958.1"/>
    </source>
</evidence>
<evidence type="ECO:0000256" key="1">
    <source>
        <dbReference type="ARBA" id="ARBA00000971"/>
    </source>
</evidence>
<comment type="caution">
    <text evidence="8">The sequence shown here is derived from an EMBL/GenBank/DDBJ whole genome shotgun (WGS) entry which is preliminary data.</text>
</comment>
<dbReference type="FunFam" id="2.40.100.10:FF:000041">
    <property type="entry name" value="Peptidyl-prolyl cis-trans isomerase"/>
    <property type="match status" value="1"/>
</dbReference>
<evidence type="ECO:0000256" key="3">
    <source>
        <dbReference type="ARBA" id="ARBA00023110"/>
    </source>
</evidence>
<protein>
    <recommendedName>
        <fullName evidence="6">Peptidyl-prolyl cis-trans isomerase</fullName>
        <shortName evidence="6">PPIase</shortName>
        <ecNumber evidence="6">5.2.1.8</ecNumber>
    </recommendedName>
</protein>
<dbReference type="InterPro" id="IPR044666">
    <property type="entry name" value="Cyclophilin_A-like"/>
</dbReference>
<dbReference type="PROSITE" id="PS50072">
    <property type="entry name" value="CSA_PPIASE_2"/>
    <property type="match status" value="1"/>
</dbReference>
<dbReference type="Proteomes" id="UP000654922">
    <property type="component" value="Unassembled WGS sequence"/>
</dbReference>
<dbReference type="Gene3D" id="2.40.100.10">
    <property type="entry name" value="Cyclophilin-like"/>
    <property type="match status" value="1"/>
</dbReference>
<sequence length="285" mass="30607">MSVTLHTTHGDLKVELFCEAVPQTAENFLALCACGAYNNTPFHRIFPGFMIQGGDISLGPAPGTLNTLKPMLPVNEIPKGGTSIYHPRALNQEIHLPALRHNARGILSMASRPVKDRTAPGSQGATGATVNGSQFFITFAAAPHLDGASTVFGKVLNLSAQDEGGDVLSKFEKARLKVDKKGRVTQPKEGEEEEYEAIGINNVTIHANPFANLEEDRQILAGSIGPNPLRFVELALGIPKAGSMTGTIYPGSTDYRHLCRPLSAADMALLGDLRVTLPARFAWQR</sequence>
<dbReference type="EC" id="5.2.1.8" evidence="6"/>
<keyword evidence="4 6" id="KW-0413">Isomerase</keyword>
<dbReference type="Proteomes" id="UP000641853">
    <property type="component" value="Unassembled WGS sequence"/>
</dbReference>
<organism evidence="8 11">
    <name type="scientific">Aspergillus felis</name>
    <dbReference type="NCBI Taxonomy" id="1287682"/>
    <lineage>
        <taxon>Eukaryota</taxon>
        <taxon>Fungi</taxon>
        <taxon>Dikarya</taxon>
        <taxon>Ascomycota</taxon>
        <taxon>Pezizomycotina</taxon>
        <taxon>Eurotiomycetes</taxon>
        <taxon>Eurotiomycetidae</taxon>
        <taxon>Eurotiales</taxon>
        <taxon>Aspergillaceae</taxon>
        <taxon>Aspergillus</taxon>
        <taxon>Aspergillus subgen. Fumigati</taxon>
    </lineage>
</organism>
<evidence type="ECO:0000313" key="11">
    <source>
        <dbReference type="Proteomes" id="UP000654922"/>
    </source>
</evidence>
<evidence type="ECO:0000256" key="2">
    <source>
        <dbReference type="ARBA" id="ARBA00002388"/>
    </source>
</evidence>
<evidence type="ECO:0000313" key="10">
    <source>
        <dbReference type="Proteomes" id="UP000641853"/>
    </source>
</evidence>
<evidence type="ECO:0000259" key="7">
    <source>
        <dbReference type="PROSITE" id="PS50072"/>
    </source>
</evidence>
<comment type="catalytic activity">
    <reaction evidence="1 6">
        <text>[protein]-peptidylproline (omega=180) = [protein]-peptidylproline (omega=0)</text>
        <dbReference type="Rhea" id="RHEA:16237"/>
        <dbReference type="Rhea" id="RHEA-COMP:10747"/>
        <dbReference type="Rhea" id="RHEA-COMP:10748"/>
        <dbReference type="ChEBI" id="CHEBI:83833"/>
        <dbReference type="ChEBI" id="CHEBI:83834"/>
        <dbReference type="EC" id="5.2.1.8"/>
    </reaction>
</comment>